<dbReference type="GO" id="GO:0016757">
    <property type="term" value="F:glycosyltransferase activity"/>
    <property type="evidence" value="ECO:0007669"/>
    <property type="project" value="UniProtKB-KW"/>
</dbReference>
<dbReference type="Pfam" id="PF12000">
    <property type="entry name" value="Glyco_trans_4_3"/>
    <property type="match status" value="1"/>
</dbReference>
<reference evidence="4" key="1">
    <citation type="submission" date="2023-07" db="EMBL/GenBank/DDBJ databases">
        <title>Defluviimonas sediminis sp. nov., isolated from mangrove sediment.</title>
        <authorList>
            <person name="Liu L."/>
            <person name="Li J."/>
            <person name="Huang Y."/>
            <person name="Pan J."/>
            <person name="Li M."/>
        </authorList>
    </citation>
    <scope>NUCLEOTIDE SEQUENCE [LARGE SCALE GENOMIC DNA]</scope>
    <source>
        <strain evidence="4">FT324</strain>
    </source>
</reference>
<dbReference type="PANTHER" id="PTHR46401:SF2">
    <property type="entry name" value="GLYCOSYLTRANSFERASE WBBK-RELATED"/>
    <property type="match status" value="1"/>
</dbReference>
<dbReference type="Proteomes" id="UP001205601">
    <property type="component" value="Unassembled WGS sequence"/>
</dbReference>
<proteinExistence type="predicted"/>
<evidence type="ECO:0000313" key="4">
    <source>
        <dbReference type="Proteomes" id="UP001205601"/>
    </source>
</evidence>
<accession>A0ABT2NR79</accession>
<organism evidence="3 4">
    <name type="scientific">Albidovulum sediminis</name>
    <dbReference type="NCBI Taxonomy" id="3066345"/>
    <lineage>
        <taxon>Bacteria</taxon>
        <taxon>Pseudomonadati</taxon>
        <taxon>Pseudomonadota</taxon>
        <taxon>Alphaproteobacteria</taxon>
        <taxon>Rhodobacterales</taxon>
        <taxon>Paracoccaceae</taxon>
        <taxon>Albidovulum</taxon>
    </lineage>
</organism>
<gene>
    <name evidence="3" type="ORF">N5I32_18135</name>
</gene>
<dbReference type="RefSeq" id="WP_261497351.1">
    <property type="nucleotide sequence ID" value="NZ_JAOCQF010000004.1"/>
</dbReference>
<sequence>MRILFIHQNFPGQFLHLAPALAARGHDVLALTDAGNRRPRIVRTLCYPGPDGPEVPGLARTYARACDRGARVARACAALDAQGYRPDVIFAHGGWGEPLFLRDVWPDVRILTYAEFFYRSTGLDSGFDPEFQASDLPARVATTARRAHLLMAIQDADAALAPTAFQAATFPEPIRSKIAVIHDGVDTDLLKPNPAACFHLPGGRVLRPGDEVLSLVARNLEPYRGYHVFMRALPAVLAARPEAQVVIVGGDGQSYGGPPDSGTWKERFLDEVKSRIDLSRMHFTGRIPHARFAALMQVTRVHAYLSYPFVLSWSLIEAMAAGALVVGSATLPVEEVIRDGANGRLVPFFDVEGWARVLAGALADPEAQIPLRRAARETALRHYDLRTVCLPRLVAFVEGAGRQQRAG</sequence>
<keyword evidence="1 3" id="KW-0808">Transferase</keyword>
<evidence type="ECO:0000259" key="2">
    <source>
        <dbReference type="PROSITE" id="PS50206"/>
    </source>
</evidence>
<keyword evidence="3" id="KW-0328">Glycosyltransferase</keyword>
<dbReference type="InterPro" id="IPR001763">
    <property type="entry name" value="Rhodanese-like_dom"/>
</dbReference>
<dbReference type="Gene3D" id="3.40.50.2000">
    <property type="entry name" value="Glycogen Phosphorylase B"/>
    <property type="match status" value="2"/>
</dbReference>
<dbReference type="SUPFAM" id="SSF53756">
    <property type="entry name" value="UDP-Glycosyltransferase/glycogen phosphorylase"/>
    <property type="match status" value="1"/>
</dbReference>
<dbReference type="PROSITE" id="PS50206">
    <property type="entry name" value="RHODANESE_3"/>
    <property type="match status" value="1"/>
</dbReference>
<dbReference type="PANTHER" id="PTHR46401">
    <property type="entry name" value="GLYCOSYLTRANSFERASE WBBK-RELATED"/>
    <property type="match status" value="1"/>
</dbReference>
<dbReference type="InterPro" id="IPR022623">
    <property type="entry name" value="Glyco_trans_4"/>
</dbReference>
<protein>
    <submittedName>
        <fullName evidence="3">Glycosyltransferase</fullName>
        <ecNumber evidence="3">2.4.-.-</ecNumber>
    </submittedName>
</protein>
<dbReference type="EMBL" id="JAOCQF010000004">
    <property type="protein sequence ID" value="MCT8331442.1"/>
    <property type="molecule type" value="Genomic_DNA"/>
</dbReference>
<evidence type="ECO:0000313" key="3">
    <source>
        <dbReference type="EMBL" id="MCT8331442.1"/>
    </source>
</evidence>
<keyword evidence="4" id="KW-1185">Reference proteome</keyword>
<dbReference type="InterPro" id="IPR001296">
    <property type="entry name" value="Glyco_trans_1"/>
</dbReference>
<feature type="domain" description="Rhodanese" evidence="2">
    <location>
        <begin position="66"/>
        <end position="101"/>
    </location>
</feature>
<dbReference type="EC" id="2.4.-.-" evidence="3"/>
<evidence type="ECO:0000256" key="1">
    <source>
        <dbReference type="ARBA" id="ARBA00022679"/>
    </source>
</evidence>
<comment type="caution">
    <text evidence="3">The sequence shown here is derived from an EMBL/GenBank/DDBJ whole genome shotgun (WGS) entry which is preliminary data.</text>
</comment>
<name>A0ABT2NR79_9RHOB</name>
<dbReference type="Pfam" id="PF00534">
    <property type="entry name" value="Glycos_transf_1"/>
    <property type="match status" value="1"/>
</dbReference>